<keyword evidence="2" id="KW-1185">Reference proteome</keyword>
<sequence>MYDQVYETERFRVDAQLLAQFLHVLNNTAGDTDSFDPDTDNETGVADVKFDEKEVSALLQKMRRSKPDGGITEIVNDSDTARDEVIRLAKQALQKNSTRYDSKVAAPMTHIF</sequence>
<evidence type="ECO:0000313" key="2">
    <source>
        <dbReference type="Proteomes" id="UP000054560"/>
    </source>
</evidence>
<accession>A0A0L0G5Z1</accession>
<protein>
    <submittedName>
        <fullName evidence="1">Uncharacterized protein</fullName>
    </submittedName>
</protein>
<dbReference type="AlphaFoldDB" id="A0A0L0G5Z1"/>
<reference evidence="1 2" key="1">
    <citation type="submission" date="2011-02" db="EMBL/GenBank/DDBJ databases">
        <title>The Genome Sequence of Sphaeroforma arctica JP610.</title>
        <authorList>
            <consortium name="The Broad Institute Genome Sequencing Platform"/>
            <person name="Russ C."/>
            <person name="Cuomo C."/>
            <person name="Young S.K."/>
            <person name="Zeng Q."/>
            <person name="Gargeya S."/>
            <person name="Alvarado L."/>
            <person name="Berlin A."/>
            <person name="Chapman S.B."/>
            <person name="Chen Z."/>
            <person name="Freedman E."/>
            <person name="Gellesch M."/>
            <person name="Goldberg J."/>
            <person name="Griggs A."/>
            <person name="Gujja S."/>
            <person name="Heilman E."/>
            <person name="Heiman D."/>
            <person name="Howarth C."/>
            <person name="Mehta T."/>
            <person name="Neiman D."/>
            <person name="Pearson M."/>
            <person name="Roberts A."/>
            <person name="Saif S."/>
            <person name="Shea T."/>
            <person name="Shenoy N."/>
            <person name="Sisk P."/>
            <person name="Stolte C."/>
            <person name="Sykes S."/>
            <person name="White J."/>
            <person name="Yandava C."/>
            <person name="Burger G."/>
            <person name="Gray M.W."/>
            <person name="Holland P.W.H."/>
            <person name="King N."/>
            <person name="Lang F.B.F."/>
            <person name="Roger A.J."/>
            <person name="Ruiz-Trillo I."/>
            <person name="Haas B."/>
            <person name="Nusbaum C."/>
            <person name="Birren B."/>
        </authorList>
    </citation>
    <scope>NUCLEOTIDE SEQUENCE [LARGE SCALE GENOMIC DNA]</scope>
    <source>
        <strain evidence="1 2">JP610</strain>
    </source>
</reference>
<organism evidence="1 2">
    <name type="scientific">Sphaeroforma arctica JP610</name>
    <dbReference type="NCBI Taxonomy" id="667725"/>
    <lineage>
        <taxon>Eukaryota</taxon>
        <taxon>Ichthyosporea</taxon>
        <taxon>Ichthyophonida</taxon>
        <taxon>Sphaeroforma</taxon>
    </lineage>
</organism>
<dbReference type="GeneID" id="25903844"/>
<dbReference type="EMBL" id="KQ241764">
    <property type="protein sequence ID" value="KNC84445.1"/>
    <property type="molecule type" value="Genomic_DNA"/>
</dbReference>
<name>A0A0L0G5Z1_9EUKA</name>
<proteinExistence type="predicted"/>
<dbReference type="RefSeq" id="XP_014158347.1">
    <property type="nucleotide sequence ID" value="XM_014302872.1"/>
</dbReference>
<dbReference type="Proteomes" id="UP000054560">
    <property type="component" value="Unassembled WGS sequence"/>
</dbReference>
<evidence type="ECO:0000313" key="1">
    <source>
        <dbReference type="EMBL" id="KNC84445.1"/>
    </source>
</evidence>
<gene>
    <name evidence="1" type="ORF">SARC_03340</name>
</gene>